<organism evidence="1 2">
    <name type="scientific">Blastopirellula marina</name>
    <dbReference type="NCBI Taxonomy" id="124"/>
    <lineage>
        <taxon>Bacteria</taxon>
        <taxon>Pseudomonadati</taxon>
        <taxon>Planctomycetota</taxon>
        <taxon>Planctomycetia</taxon>
        <taxon>Pirellulales</taxon>
        <taxon>Pirellulaceae</taxon>
        <taxon>Blastopirellula</taxon>
    </lineage>
</organism>
<sequence>MRWALERACPFRKCEDWQFPEKTAEELGELRWIAEDYDKDNVFNGIWIRDWTNVYDEAGNPYKLPLCGLRITDRMEPFGGLARAKQTCEACPANVPNLHRRQMAGCFGYLLQRPHWRSLEEEVWQAIEQCDLEAEVRSAFPITTPLWYGFWIESPLRPHHRDILRKLLSAMDRAAEHPDDLMVRFVQALRKAARENLPMHVSMAPPGHTDFGIYTIHPHCPRCQAIAEVKLWESPYPRQPYTCQVCGHEYRPNDHHGRERYDDMRHTPYLEELLGTNGLKAFQMRYLMYQGCNRRQAWEVLEKESRE</sequence>
<accession>A0A2S8GL91</accession>
<name>A0A2S8GL91_9BACT</name>
<evidence type="ECO:0000313" key="1">
    <source>
        <dbReference type="EMBL" id="PQO45206.1"/>
    </source>
</evidence>
<gene>
    <name evidence="1" type="ORF">C5Y93_14675</name>
</gene>
<comment type="caution">
    <text evidence="1">The sequence shown here is derived from an EMBL/GenBank/DDBJ whole genome shotgun (WGS) entry which is preliminary data.</text>
</comment>
<dbReference type="AlphaFoldDB" id="A0A2S8GL91"/>
<dbReference type="EMBL" id="PUHZ01000015">
    <property type="protein sequence ID" value="PQO45206.1"/>
    <property type="molecule type" value="Genomic_DNA"/>
</dbReference>
<reference evidence="1 2" key="1">
    <citation type="submission" date="2018-02" db="EMBL/GenBank/DDBJ databases">
        <title>Comparative genomes isolates from brazilian mangrove.</title>
        <authorList>
            <person name="Araujo J.E."/>
            <person name="Taketani R.G."/>
            <person name="Silva M.C.P."/>
            <person name="Loureco M.V."/>
            <person name="Andreote F.D."/>
        </authorList>
    </citation>
    <scope>NUCLEOTIDE SEQUENCE [LARGE SCALE GENOMIC DNA]</scope>
    <source>
        <strain evidence="1 2">Nap-Phe MGV</strain>
    </source>
</reference>
<dbReference type="Proteomes" id="UP000237819">
    <property type="component" value="Unassembled WGS sequence"/>
</dbReference>
<evidence type="ECO:0000313" key="2">
    <source>
        <dbReference type="Proteomes" id="UP000237819"/>
    </source>
</evidence>
<proteinExistence type="predicted"/>
<protein>
    <submittedName>
        <fullName evidence="1">Uncharacterized protein</fullName>
    </submittedName>
</protein>